<gene>
    <name evidence="1" type="ORF">ENT37_05605</name>
</gene>
<dbReference type="EMBL" id="DSYK01000287">
    <property type="protein sequence ID" value="HGS21328.1"/>
    <property type="molecule type" value="Genomic_DNA"/>
</dbReference>
<accession>A0A7C4PLR7</accession>
<name>A0A7C4PLR7_9CHLR</name>
<sequence>MISPWMFAWLAREREFELRRELERLSREKEHRGMCREVSPELEIRGTILNAVRDWFRHRTEHCSASKSC</sequence>
<dbReference type="AlphaFoldDB" id="A0A7C4PLR7"/>
<evidence type="ECO:0000313" key="1">
    <source>
        <dbReference type="EMBL" id="HGS21328.1"/>
    </source>
</evidence>
<reference evidence="1" key="1">
    <citation type="journal article" date="2020" name="mSystems">
        <title>Genome- and Community-Level Interaction Insights into Carbon Utilization and Element Cycling Functions of Hydrothermarchaeota in Hydrothermal Sediment.</title>
        <authorList>
            <person name="Zhou Z."/>
            <person name="Liu Y."/>
            <person name="Xu W."/>
            <person name="Pan J."/>
            <person name="Luo Z.H."/>
            <person name="Li M."/>
        </authorList>
    </citation>
    <scope>NUCLEOTIDE SEQUENCE [LARGE SCALE GENOMIC DNA]</scope>
    <source>
        <strain evidence="1">SpSt-573</strain>
    </source>
</reference>
<proteinExistence type="predicted"/>
<organism evidence="1">
    <name type="scientific">Anaerolinea thermolimosa</name>
    <dbReference type="NCBI Taxonomy" id="229919"/>
    <lineage>
        <taxon>Bacteria</taxon>
        <taxon>Bacillati</taxon>
        <taxon>Chloroflexota</taxon>
        <taxon>Anaerolineae</taxon>
        <taxon>Anaerolineales</taxon>
        <taxon>Anaerolineaceae</taxon>
        <taxon>Anaerolinea</taxon>
    </lineage>
</organism>
<comment type="caution">
    <text evidence="1">The sequence shown here is derived from an EMBL/GenBank/DDBJ whole genome shotgun (WGS) entry which is preliminary data.</text>
</comment>
<protein>
    <submittedName>
        <fullName evidence="1">Uncharacterized protein</fullName>
    </submittedName>
</protein>